<dbReference type="STRING" id="1123272.SAMN02745824_3396"/>
<dbReference type="Proteomes" id="UP000185192">
    <property type="component" value="Unassembled WGS sequence"/>
</dbReference>
<dbReference type="RefSeq" id="WP_074206260.1">
    <property type="nucleotide sequence ID" value="NZ_FSQW01000002.1"/>
</dbReference>
<dbReference type="EMBL" id="FSQW01000002">
    <property type="protein sequence ID" value="SIO21735.1"/>
    <property type="molecule type" value="Genomic_DNA"/>
</dbReference>
<dbReference type="GO" id="GO:0003677">
    <property type="term" value="F:DNA binding"/>
    <property type="evidence" value="ECO:0007669"/>
    <property type="project" value="InterPro"/>
</dbReference>
<gene>
    <name evidence="1" type="ORF">SAMN02745824_3396</name>
</gene>
<protein>
    <submittedName>
        <fullName evidence="1">Uncharacterized protein</fullName>
    </submittedName>
</protein>
<name>A0A1N6HPZ5_9SPHN</name>
<dbReference type="Gene3D" id="1.20.1380.10">
    <property type="entry name" value="Replication modulator SeqA, C-terminal DNA-binding domain"/>
    <property type="match status" value="1"/>
</dbReference>
<reference evidence="2" key="1">
    <citation type="submission" date="2016-11" db="EMBL/GenBank/DDBJ databases">
        <authorList>
            <person name="Varghese N."/>
            <person name="Submissions S."/>
        </authorList>
    </citation>
    <scope>NUCLEOTIDE SEQUENCE [LARGE SCALE GENOMIC DNA]</scope>
    <source>
        <strain evidence="2">DSM 22363</strain>
    </source>
</reference>
<dbReference type="InterPro" id="IPR036835">
    <property type="entry name" value="SeqA_DNA-bd_C_sf"/>
</dbReference>
<evidence type="ECO:0000313" key="2">
    <source>
        <dbReference type="Proteomes" id="UP000185192"/>
    </source>
</evidence>
<dbReference type="OrthoDB" id="9788621at2"/>
<accession>A0A1N6HPZ5</accession>
<proteinExistence type="predicted"/>
<dbReference type="AlphaFoldDB" id="A0A1N6HPZ5"/>
<organism evidence="1 2">
    <name type="scientific">Parasphingorhabdus marina DSM 22363</name>
    <dbReference type="NCBI Taxonomy" id="1123272"/>
    <lineage>
        <taxon>Bacteria</taxon>
        <taxon>Pseudomonadati</taxon>
        <taxon>Pseudomonadota</taxon>
        <taxon>Alphaproteobacteria</taxon>
        <taxon>Sphingomonadales</taxon>
        <taxon>Sphingomonadaceae</taxon>
        <taxon>Parasphingorhabdus</taxon>
    </lineage>
</organism>
<keyword evidence="2" id="KW-1185">Reference proteome</keyword>
<evidence type="ECO:0000313" key="1">
    <source>
        <dbReference type="EMBL" id="SIO21735.1"/>
    </source>
</evidence>
<sequence length="125" mass="14402">MRQIEVDTDVFASIWAHRAEGEESENDILRRLLVPSAPGEEEFARWRDDVRSAFRCLDGAVELKKIYKKVRDIRAKNGRSLPRNTEAIIRREIEQNSSDSDAYLGHRDWFKSVGGIGSGLWTIRN</sequence>